<dbReference type="InterPro" id="IPR017907">
    <property type="entry name" value="Znf_RING_CS"/>
</dbReference>
<dbReference type="SMART" id="SM00184">
    <property type="entry name" value="RING"/>
    <property type="match status" value="1"/>
</dbReference>
<proteinExistence type="predicted"/>
<dbReference type="InterPro" id="IPR013083">
    <property type="entry name" value="Znf_RING/FYVE/PHD"/>
</dbReference>
<dbReference type="Pfam" id="PF13445">
    <property type="entry name" value="zf-RING_UBOX"/>
    <property type="match status" value="1"/>
</dbReference>
<dbReference type="InterPro" id="IPR047153">
    <property type="entry name" value="TRIM45/56/19-like"/>
</dbReference>
<reference evidence="8" key="1">
    <citation type="submission" date="2022-11" db="UniProtKB">
        <authorList>
            <consortium name="WormBaseParasite"/>
        </authorList>
    </citation>
    <scope>IDENTIFICATION</scope>
</reference>
<evidence type="ECO:0000256" key="3">
    <source>
        <dbReference type="ARBA" id="ARBA00022833"/>
    </source>
</evidence>
<dbReference type="Proteomes" id="UP000887574">
    <property type="component" value="Unplaced"/>
</dbReference>
<dbReference type="Gene3D" id="3.30.40.10">
    <property type="entry name" value="Zinc/RING finger domain, C3HC4 (zinc finger)"/>
    <property type="match status" value="1"/>
</dbReference>
<evidence type="ECO:0000259" key="6">
    <source>
        <dbReference type="PROSITE" id="PS50089"/>
    </source>
</evidence>
<feature type="region of interest" description="Disordered" evidence="5">
    <location>
        <begin position="286"/>
        <end position="309"/>
    </location>
</feature>
<keyword evidence="3" id="KW-0862">Zinc</keyword>
<organism evidence="7 8">
    <name type="scientific">Ditylenchus dipsaci</name>
    <dbReference type="NCBI Taxonomy" id="166011"/>
    <lineage>
        <taxon>Eukaryota</taxon>
        <taxon>Metazoa</taxon>
        <taxon>Ecdysozoa</taxon>
        <taxon>Nematoda</taxon>
        <taxon>Chromadorea</taxon>
        <taxon>Rhabditida</taxon>
        <taxon>Tylenchina</taxon>
        <taxon>Tylenchomorpha</taxon>
        <taxon>Sphaerularioidea</taxon>
        <taxon>Anguinidae</taxon>
        <taxon>Anguininae</taxon>
        <taxon>Ditylenchus</taxon>
    </lineage>
</organism>
<feature type="domain" description="RING-type" evidence="6">
    <location>
        <begin position="25"/>
        <end position="71"/>
    </location>
</feature>
<dbReference type="GO" id="GO:0008270">
    <property type="term" value="F:zinc ion binding"/>
    <property type="evidence" value="ECO:0007669"/>
    <property type="project" value="UniProtKB-KW"/>
</dbReference>
<dbReference type="AlphaFoldDB" id="A0A915CYK1"/>
<dbReference type="PANTHER" id="PTHR25462:SF291">
    <property type="entry name" value="E3 UBIQUITIN-PROTEIN LIGASE TRIM45"/>
    <property type="match status" value="1"/>
</dbReference>
<dbReference type="PROSITE" id="PS00518">
    <property type="entry name" value="ZF_RING_1"/>
    <property type="match status" value="1"/>
</dbReference>
<evidence type="ECO:0000256" key="5">
    <source>
        <dbReference type="SAM" id="MobiDB-lite"/>
    </source>
</evidence>
<keyword evidence="1" id="KW-0479">Metal-binding</keyword>
<dbReference type="GO" id="GO:0061630">
    <property type="term" value="F:ubiquitin protein ligase activity"/>
    <property type="evidence" value="ECO:0007669"/>
    <property type="project" value="TreeGrafter"/>
</dbReference>
<evidence type="ECO:0000256" key="1">
    <source>
        <dbReference type="ARBA" id="ARBA00022723"/>
    </source>
</evidence>
<dbReference type="PROSITE" id="PS50089">
    <property type="entry name" value="ZF_RING_2"/>
    <property type="match status" value="1"/>
</dbReference>
<dbReference type="InterPro" id="IPR027370">
    <property type="entry name" value="Znf-RING_euk"/>
</dbReference>
<dbReference type="PANTHER" id="PTHR25462">
    <property type="entry name" value="BONUS, ISOFORM C-RELATED"/>
    <property type="match status" value="1"/>
</dbReference>
<evidence type="ECO:0000256" key="2">
    <source>
        <dbReference type="ARBA" id="ARBA00022771"/>
    </source>
</evidence>
<sequence length="309" mass="34984">MTQHELVPDLFQLENLISNDFSFDCPICSELLEEPKKLFCGHIFCEKCLANFVKNFSYYTLNTRKISCPECGRSNNVPKNEDFPSVNKMKDNLEKMRAQASELKTTYRPKCKCSACSALIFAEQLLVCQTCQDLKNDLEINKLCPMCVVKKHKGHIALKVSDFFASTPLSNSNKNTMEMMKSLMKELTNTNNSTLSQIRNSKMKLQTLLDETIQMYSGKLEKITQSVADNTFCFTKKLQKQVHSTLLMRRFLLNLTISNFLPGIKKSVNSLCELLDLYRNELISASTKEPNSSAKTKTDNVGGQSSSPS</sequence>
<dbReference type="SUPFAM" id="SSF57850">
    <property type="entry name" value="RING/U-box"/>
    <property type="match status" value="1"/>
</dbReference>
<keyword evidence="2 4" id="KW-0863">Zinc-finger</keyword>
<evidence type="ECO:0000313" key="8">
    <source>
        <dbReference type="WBParaSite" id="jg13644"/>
    </source>
</evidence>
<evidence type="ECO:0000313" key="7">
    <source>
        <dbReference type="Proteomes" id="UP000887574"/>
    </source>
</evidence>
<protein>
    <submittedName>
        <fullName evidence="8">RING-type domain-containing protein</fullName>
    </submittedName>
</protein>
<accession>A0A915CYK1</accession>
<dbReference type="WBParaSite" id="jg13644">
    <property type="protein sequence ID" value="jg13644"/>
    <property type="gene ID" value="jg13644"/>
</dbReference>
<name>A0A915CYK1_9BILA</name>
<dbReference type="InterPro" id="IPR001841">
    <property type="entry name" value="Znf_RING"/>
</dbReference>
<evidence type="ECO:0000256" key="4">
    <source>
        <dbReference type="PROSITE-ProRule" id="PRU00175"/>
    </source>
</evidence>
<keyword evidence="7" id="KW-1185">Reference proteome</keyword>